<dbReference type="HOGENOM" id="CLU_089568_1_2_3"/>
<protein>
    <submittedName>
        <fullName evidence="1">Molybdopterin converting factor, subunit 2</fullName>
    </submittedName>
</protein>
<dbReference type="eggNOG" id="COG0314">
    <property type="taxonomic scope" value="Bacteria"/>
</dbReference>
<reference evidence="1 2" key="1">
    <citation type="journal article" date="2013" name="PLoS ONE">
        <title>Cultivation and Complete Genome Sequencing of Gloeobacter kilaueensis sp. nov., from a Lava Cave in Kilauea Caldera, Hawai'i.</title>
        <authorList>
            <person name="Saw J.H."/>
            <person name="Schatz M."/>
            <person name="Brown M.V."/>
            <person name="Kunkel D.D."/>
            <person name="Foster J.S."/>
            <person name="Shick H."/>
            <person name="Christensen S."/>
            <person name="Hou S."/>
            <person name="Wan X."/>
            <person name="Donachie S.P."/>
        </authorList>
    </citation>
    <scope>NUCLEOTIDE SEQUENCE [LARGE SCALE GENOMIC DNA]</scope>
    <source>
        <strain evidence="2">JS</strain>
    </source>
</reference>
<dbReference type="SUPFAM" id="SSF54690">
    <property type="entry name" value="Molybdopterin synthase subunit MoaE"/>
    <property type="match status" value="1"/>
</dbReference>
<evidence type="ECO:0000313" key="2">
    <source>
        <dbReference type="Proteomes" id="UP000017396"/>
    </source>
</evidence>
<dbReference type="GO" id="GO:0006777">
    <property type="term" value="P:Mo-molybdopterin cofactor biosynthetic process"/>
    <property type="evidence" value="ECO:0007669"/>
    <property type="project" value="InterPro"/>
</dbReference>
<organism evidence="1 2">
    <name type="scientific">Gloeobacter kilaueensis (strain ATCC BAA-2537 / CCAP 1431/1 / ULC 316 / JS1)</name>
    <dbReference type="NCBI Taxonomy" id="1183438"/>
    <lineage>
        <taxon>Bacteria</taxon>
        <taxon>Bacillati</taxon>
        <taxon>Cyanobacteriota</taxon>
        <taxon>Cyanophyceae</taxon>
        <taxon>Gloeobacterales</taxon>
        <taxon>Gloeobacteraceae</taxon>
        <taxon>Gloeobacter</taxon>
    </lineage>
</organism>
<dbReference type="RefSeq" id="WP_023175009.1">
    <property type="nucleotide sequence ID" value="NC_022600.1"/>
</dbReference>
<gene>
    <name evidence="1" type="primary">moaE</name>
    <name evidence="1" type="ORF">GKIL_3463</name>
</gene>
<dbReference type="EMBL" id="CP003587">
    <property type="protein sequence ID" value="AGY59709.1"/>
    <property type="molecule type" value="Genomic_DNA"/>
</dbReference>
<accession>U5QQ02</accession>
<dbReference type="OrthoDB" id="9803224at2"/>
<dbReference type="PANTHER" id="PTHR23404">
    <property type="entry name" value="MOLYBDOPTERIN SYNTHASE RELATED"/>
    <property type="match status" value="1"/>
</dbReference>
<dbReference type="KEGG" id="glj:GKIL_3463"/>
<dbReference type="Pfam" id="PF02391">
    <property type="entry name" value="MoaE"/>
    <property type="match status" value="1"/>
</dbReference>
<keyword evidence="2" id="KW-1185">Reference proteome</keyword>
<dbReference type="InterPro" id="IPR003448">
    <property type="entry name" value="Mopterin_biosynth_MoaE"/>
</dbReference>
<dbReference type="Proteomes" id="UP000017396">
    <property type="component" value="Chromosome"/>
</dbReference>
<proteinExistence type="predicted"/>
<dbReference type="Gene3D" id="3.90.1170.40">
    <property type="entry name" value="Molybdopterin biosynthesis MoaE subunit"/>
    <property type="match status" value="1"/>
</dbReference>
<dbReference type="InterPro" id="IPR036563">
    <property type="entry name" value="MoaE_sf"/>
</dbReference>
<dbReference type="AlphaFoldDB" id="U5QQ02"/>
<dbReference type="CDD" id="cd00756">
    <property type="entry name" value="MoaE"/>
    <property type="match status" value="1"/>
</dbReference>
<name>U5QQ02_GLOK1</name>
<sequence length="147" mass="15946">MNNDFRFTREPLDLQSAYDLGTDSGQGAVVIMVGTVRTSTGGRAVAFLDYEAYEPMALAVFEQIAAEIRSRWPATGRIVVHHRLGRLAIGEASVIVAVGNAHRADAFAGCQYAIDALKRDAPIWKKEHWADGNSDWVTGSLLLSAQG</sequence>
<dbReference type="STRING" id="1183438.GKIL_3463"/>
<evidence type="ECO:0000313" key="1">
    <source>
        <dbReference type="EMBL" id="AGY59709.1"/>
    </source>
</evidence>
<dbReference type="PATRIC" id="fig|1183438.3.peg.3402"/>